<feature type="transmembrane region" description="Helical" evidence="1">
    <location>
        <begin position="20"/>
        <end position="42"/>
    </location>
</feature>
<dbReference type="RefSeq" id="WP_120118849.1">
    <property type="nucleotide sequence ID" value="NZ_BORI01000002.1"/>
</dbReference>
<dbReference type="Proteomes" id="UP000287296">
    <property type="component" value="Unassembled WGS sequence"/>
</dbReference>
<dbReference type="Pfam" id="PF19700">
    <property type="entry name" value="DUF6198"/>
    <property type="match status" value="1"/>
</dbReference>
<proteinExistence type="predicted"/>
<feature type="transmembrane region" description="Helical" evidence="1">
    <location>
        <begin position="120"/>
        <end position="139"/>
    </location>
</feature>
<feature type="transmembrane region" description="Helical" evidence="1">
    <location>
        <begin position="54"/>
        <end position="75"/>
    </location>
</feature>
<keyword evidence="5" id="KW-1185">Reference proteome</keyword>
<keyword evidence="1" id="KW-0472">Membrane</keyword>
<feature type="transmembrane region" description="Helical" evidence="1">
    <location>
        <begin position="170"/>
        <end position="202"/>
    </location>
</feature>
<keyword evidence="1" id="KW-0812">Transmembrane</keyword>
<name>A0A429X1Q3_SIMTE</name>
<dbReference type="EMBL" id="BORJ01000011">
    <property type="protein sequence ID" value="GIN97981.1"/>
    <property type="molecule type" value="Genomic_DNA"/>
</dbReference>
<feature type="transmembrane region" description="Helical" evidence="1">
    <location>
        <begin position="87"/>
        <end position="108"/>
    </location>
</feature>
<dbReference type="Proteomes" id="UP000680670">
    <property type="component" value="Unassembled WGS sequence"/>
</dbReference>
<evidence type="ECO:0000313" key="5">
    <source>
        <dbReference type="Proteomes" id="UP000680670"/>
    </source>
</evidence>
<evidence type="ECO:0000313" key="4">
    <source>
        <dbReference type="Proteomes" id="UP000287296"/>
    </source>
</evidence>
<protein>
    <submittedName>
        <fullName evidence="2">Membrane protein YczE</fullName>
    </submittedName>
    <submittedName>
        <fullName evidence="3">YitT family protein</fullName>
    </submittedName>
</protein>
<evidence type="ECO:0000313" key="2">
    <source>
        <dbReference type="EMBL" id="GIN97981.1"/>
    </source>
</evidence>
<dbReference type="EMBL" id="QYTW02000036">
    <property type="protein sequence ID" value="RST57337.1"/>
    <property type="molecule type" value="Genomic_DNA"/>
</dbReference>
<dbReference type="AlphaFoldDB" id="A0A429X1Q3"/>
<evidence type="ECO:0000313" key="3">
    <source>
        <dbReference type="EMBL" id="RST57337.1"/>
    </source>
</evidence>
<dbReference type="OrthoDB" id="154912at2"/>
<sequence length="231" mass="25378">MEQCKGVGDLKKRDQLPKRFILFIVGLLVMSLGIALMIVSDFGASPWDVLHVGLYYQFGLTIGTWSIIVGFVVLGSAGLMMKEWPQFGAYLNMVVVGIFIDMFMMLPFMTEPETWLGKGVMFMGGMVIYAYGMGVYLSAELGAGPRDSFMLALTAKTKWKVANARRLMEVGVLVIGWLLGGPIFIGTIVFSIAAGTFIGIALPQCQILTNKWLKNTVKDKKVNEIERGASV</sequence>
<evidence type="ECO:0000256" key="1">
    <source>
        <dbReference type="SAM" id="Phobius"/>
    </source>
</evidence>
<dbReference type="PANTHER" id="PTHR40078">
    <property type="entry name" value="INTEGRAL MEMBRANE PROTEIN-RELATED"/>
    <property type="match status" value="1"/>
</dbReference>
<reference evidence="2 5" key="2">
    <citation type="submission" date="2021-03" db="EMBL/GenBank/DDBJ databases">
        <title>Antimicrobial resistance genes in bacteria isolated from Japanese honey, and their potential for conferring macrolide and lincosamide resistance in the American foulbrood pathogen Paenibacillus larvae.</title>
        <authorList>
            <person name="Okamoto M."/>
            <person name="Kumagai M."/>
            <person name="Kanamori H."/>
            <person name="Takamatsu D."/>
        </authorList>
    </citation>
    <scope>NUCLEOTIDE SEQUENCE [LARGE SCALE GENOMIC DNA]</scope>
    <source>
        <strain evidence="2 5">J6TS1</strain>
    </source>
</reference>
<reference evidence="3 4" key="1">
    <citation type="submission" date="2018-12" db="EMBL/GenBank/DDBJ databases">
        <authorList>
            <person name="Sun L."/>
            <person name="Chen Z."/>
        </authorList>
    </citation>
    <scope>NUCLEOTIDE SEQUENCE [LARGE SCALE GENOMIC DNA]</scope>
    <source>
        <strain evidence="3 4">LMG 29736</strain>
    </source>
</reference>
<comment type="caution">
    <text evidence="3">The sequence shown here is derived from an EMBL/GenBank/DDBJ whole genome shotgun (WGS) entry which is preliminary data.</text>
</comment>
<organism evidence="3 4">
    <name type="scientific">Siminovitchia terrae</name>
    <name type="common">Bacillus terrae</name>
    <dbReference type="NCBI Taxonomy" id="1914933"/>
    <lineage>
        <taxon>Bacteria</taxon>
        <taxon>Bacillati</taxon>
        <taxon>Bacillota</taxon>
        <taxon>Bacilli</taxon>
        <taxon>Bacillales</taxon>
        <taxon>Bacillaceae</taxon>
        <taxon>Siminovitchia</taxon>
    </lineage>
</organism>
<accession>A0A429X1Q3</accession>
<dbReference type="InterPro" id="IPR038750">
    <property type="entry name" value="YczE/YyaS-like"/>
</dbReference>
<gene>
    <name evidence="2" type="primary">yczE</name>
    <name evidence="3" type="ORF">D5F11_023275</name>
    <name evidence="2" type="ORF">J6TS1_38510</name>
</gene>
<dbReference type="PANTHER" id="PTHR40078:SF1">
    <property type="entry name" value="INTEGRAL MEMBRANE PROTEIN"/>
    <property type="match status" value="1"/>
</dbReference>
<keyword evidence="1" id="KW-1133">Transmembrane helix</keyword>